<feature type="region of interest" description="Disordered" evidence="8">
    <location>
        <begin position="85"/>
        <end position="105"/>
    </location>
</feature>
<evidence type="ECO:0000256" key="5">
    <source>
        <dbReference type="ARBA" id="ARBA00023274"/>
    </source>
</evidence>
<keyword evidence="5 7" id="KW-0687">Ribonucleoprotein</keyword>
<evidence type="ECO:0000313" key="12">
    <source>
        <dbReference type="Proteomes" id="UP000694388"/>
    </source>
</evidence>
<evidence type="ECO:0000256" key="3">
    <source>
        <dbReference type="ARBA" id="ARBA00022980"/>
    </source>
</evidence>
<keyword evidence="9" id="KW-0472">Membrane</keyword>
<sequence>MAWWGAALCCLRRSLDAERRATCMLSARLDARLLSPSSSQYRDGCLRWTPDTYLGPARQPVRYTSFFGKLTADLLWKGALAERSTRKGRGKRSKKKYRKDLNKGQRIGEGQGGFLWPGLNIPVEKPKPIMVVQRRDPEQQKEIFMEMIRQRDSDDKRRKSRIRHERGWTGSTFGGRSIGCPDPGPRGETFEDFDSRVIEVRNVSHMTAKEGRTKMVRAFVVVGNGKGAVGFAIGKAPEKIAALRKAKNMAIKRLQFIERYNDHTSKYYCGLCTFLLPPPPKVDAVYFFSSLFVCLFLLVCLEQNISKSYGPIWTKLGGQFGCLARTN</sequence>
<dbReference type="GeneTree" id="ENSGT00390000001878"/>
<accession>A0A8C4R0K5</accession>
<dbReference type="GO" id="GO:0003735">
    <property type="term" value="F:structural constituent of ribosome"/>
    <property type="evidence" value="ECO:0007669"/>
    <property type="project" value="UniProtKB-UniRule"/>
</dbReference>
<keyword evidence="9" id="KW-0812">Transmembrane</keyword>
<dbReference type="Pfam" id="PF21251">
    <property type="entry name" value="Ribosomal_uS5m_N"/>
    <property type="match status" value="1"/>
</dbReference>
<keyword evidence="9" id="KW-1133">Transmembrane helix</keyword>
<feature type="compositionally biased region" description="Basic residues" evidence="8">
    <location>
        <begin position="86"/>
        <end position="98"/>
    </location>
</feature>
<keyword evidence="12" id="KW-1185">Reference proteome</keyword>
<dbReference type="Ensembl" id="ENSEBUT00000022919.1">
    <property type="protein sequence ID" value="ENSEBUP00000022343.1"/>
    <property type="gene ID" value="ENSEBUG00000013756.1"/>
</dbReference>
<evidence type="ECO:0000256" key="4">
    <source>
        <dbReference type="ARBA" id="ARBA00023128"/>
    </source>
</evidence>
<dbReference type="GO" id="GO:0003723">
    <property type="term" value="F:RNA binding"/>
    <property type="evidence" value="ECO:0007669"/>
    <property type="project" value="InterPro"/>
</dbReference>
<evidence type="ECO:0000256" key="2">
    <source>
        <dbReference type="ARBA" id="ARBA00008945"/>
    </source>
</evidence>
<dbReference type="AlphaFoldDB" id="A0A8C4R0K5"/>
<dbReference type="PROSITE" id="PS50881">
    <property type="entry name" value="S5_DSRBD"/>
    <property type="match status" value="1"/>
</dbReference>
<protein>
    <recommendedName>
        <fullName evidence="6">Small ribosomal subunit protein uS5m</fullName>
    </recommendedName>
</protein>
<dbReference type="PANTHER" id="PTHR48277">
    <property type="entry name" value="MITOCHONDRIAL RIBOSOMAL PROTEIN S5"/>
    <property type="match status" value="1"/>
</dbReference>
<dbReference type="Ensembl" id="ENSEBUT00000022908.1">
    <property type="protein sequence ID" value="ENSEBUP00000022332.1"/>
    <property type="gene ID" value="ENSEBUG00000013756.1"/>
</dbReference>
<dbReference type="InterPro" id="IPR013810">
    <property type="entry name" value="Ribosomal_uS5_N"/>
</dbReference>
<dbReference type="GO" id="GO:0005763">
    <property type="term" value="C:mitochondrial small ribosomal subunit"/>
    <property type="evidence" value="ECO:0007669"/>
    <property type="project" value="UniProtKB-ARBA"/>
</dbReference>
<dbReference type="Gene3D" id="3.30.160.20">
    <property type="match status" value="1"/>
</dbReference>
<organism evidence="11 12">
    <name type="scientific">Eptatretus burgeri</name>
    <name type="common">Inshore hagfish</name>
    <dbReference type="NCBI Taxonomy" id="7764"/>
    <lineage>
        <taxon>Eukaryota</taxon>
        <taxon>Metazoa</taxon>
        <taxon>Chordata</taxon>
        <taxon>Craniata</taxon>
        <taxon>Vertebrata</taxon>
        <taxon>Cyclostomata</taxon>
        <taxon>Myxini</taxon>
        <taxon>Myxiniformes</taxon>
        <taxon>Myxinidae</taxon>
        <taxon>Eptatretinae</taxon>
        <taxon>Eptatretus</taxon>
    </lineage>
</organism>
<proteinExistence type="inferred from homology"/>
<evidence type="ECO:0000256" key="9">
    <source>
        <dbReference type="SAM" id="Phobius"/>
    </source>
</evidence>
<feature type="domain" description="S5 DRBM" evidence="10">
    <location>
        <begin position="193"/>
        <end position="257"/>
    </location>
</feature>
<evidence type="ECO:0000256" key="1">
    <source>
        <dbReference type="ARBA" id="ARBA00004173"/>
    </source>
</evidence>
<dbReference type="Pfam" id="PF00333">
    <property type="entry name" value="Ribosomal_S5"/>
    <property type="match status" value="1"/>
</dbReference>
<evidence type="ECO:0000256" key="8">
    <source>
        <dbReference type="SAM" id="MobiDB-lite"/>
    </source>
</evidence>
<comment type="subcellular location">
    <subcellularLocation>
        <location evidence="1">Mitochondrion</location>
    </subcellularLocation>
</comment>
<comment type="similarity">
    <text evidence="2">Belongs to the universal ribosomal protein uS5 family.</text>
</comment>
<evidence type="ECO:0000256" key="7">
    <source>
        <dbReference type="PROSITE-ProRule" id="PRU00268"/>
    </source>
</evidence>
<dbReference type="InterPro" id="IPR000851">
    <property type="entry name" value="Ribosomal_uS5"/>
</dbReference>
<evidence type="ECO:0000259" key="10">
    <source>
        <dbReference type="PROSITE" id="PS50881"/>
    </source>
</evidence>
<dbReference type="FunFam" id="3.30.160.20:FF:000022">
    <property type="entry name" value="28S ribosomal protein S5, mitochondrial"/>
    <property type="match status" value="1"/>
</dbReference>
<dbReference type="PANTHER" id="PTHR48277:SF1">
    <property type="entry name" value="MITOCHONDRIAL RIBOSOMAL PROTEIN S5"/>
    <property type="match status" value="1"/>
</dbReference>
<evidence type="ECO:0000313" key="11">
    <source>
        <dbReference type="Ensembl" id="ENSEBUP00000022343.1"/>
    </source>
</evidence>
<dbReference type="GO" id="GO:0006412">
    <property type="term" value="P:translation"/>
    <property type="evidence" value="ECO:0007669"/>
    <property type="project" value="InterPro"/>
</dbReference>
<feature type="transmembrane region" description="Helical" evidence="9">
    <location>
        <begin position="284"/>
        <end position="301"/>
    </location>
</feature>
<dbReference type="InterPro" id="IPR048584">
    <property type="entry name" value="Ribosomal_uS5m_N"/>
</dbReference>
<dbReference type="SUPFAM" id="SSF54768">
    <property type="entry name" value="dsRNA-binding domain-like"/>
    <property type="match status" value="1"/>
</dbReference>
<keyword evidence="4" id="KW-0496">Mitochondrion</keyword>
<dbReference type="Proteomes" id="UP000694388">
    <property type="component" value="Unplaced"/>
</dbReference>
<reference evidence="11" key="1">
    <citation type="submission" date="2025-05" db="UniProtKB">
        <authorList>
            <consortium name="Ensembl"/>
        </authorList>
    </citation>
    <scope>IDENTIFICATION</scope>
</reference>
<name>A0A8C4R0K5_EPTBU</name>
<evidence type="ECO:0000256" key="6">
    <source>
        <dbReference type="ARBA" id="ARBA00039335"/>
    </source>
</evidence>
<keyword evidence="3 7" id="KW-0689">Ribosomal protein</keyword>